<dbReference type="EMBL" id="DS480502">
    <property type="protein sequence ID" value="EDO14862.1"/>
    <property type="molecule type" value="Genomic_DNA"/>
</dbReference>
<dbReference type="HOGENOM" id="CLU_079416_0_0_1"/>
<name>A7TS85_VANPO</name>
<gene>
    <name evidence="1" type="ORF">Kpol_363p2</name>
</gene>
<dbReference type="Proteomes" id="UP000000267">
    <property type="component" value="Unassembled WGS sequence"/>
</dbReference>
<dbReference type="InParanoid" id="A7TS85"/>
<evidence type="ECO:0008006" key="3">
    <source>
        <dbReference type="Google" id="ProtNLM"/>
    </source>
</evidence>
<dbReference type="KEGG" id="vpo:Kpol_363p2"/>
<dbReference type="GeneID" id="5542899"/>
<dbReference type="FunCoup" id="A7TS85">
    <property type="interactions" value="138"/>
</dbReference>
<dbReference type="Pfam" id="PF26163">
    <property type="entry name" value="mS26"/>
    <property type="match status" value="1"/>
</dbReference>
<dbReference type="AlphaFoldDB" id="A7TS85"/>
<dbReference type="PhylomeDB" id="A7TS85"/>
<dbReference type="STRING" id="436907.A7TS85"/>
<proteinExistence type="predicted"/>
<dbReference type="GO" id="GO:0003735">
    <property type="term" value="F:structural constituent of ribosome"/>
    <property type="evidence" value="ECO:0007669"/>
    <property type="project" value="EnsemblFungi"/>
</dbReference>
<evidence type="ECO:0000313" key="2">
    <source>
        <dbReference type="Proteomes" id="UP000000267"/>
    </source>
</evidence>
<dbReference type="CDD" id="cd23703">
    <property type="entry name" value="mS26_PET12"/>
    <property type="match status" value="1"/>
</dbReference>
<organism evidence="2">
    <name type="scientific">Vanderwaltozyma polyspora (strain ATCC 22028 / DSM 70294 / BCRC 21397 / CBS 2163 / NBRC 10782 / NRRL Y-8283 / UCD 57-17)</name>
    <name type="common">Kluyveromyces polysporus</name>
    <dbReference type="NCBI Taxonomy" id="436907"/>
    <lineage>
        <taxon>Eukaryota</taxon>
        <taxon>Fungi</taxon>
        <taxon>Dikarya</taxon>
        <taxon>Ascomycota</taxon>
        <taxon>Saccharomycotina</taxon>
        <taxon>Saccharomycetes</taxon>
        <taxon>Saccharomycetales</taxon>
        <taxon>Saccharomycetaceae</taxon>
        <taxon>Vanderwaltozyma</taxon>
    </lineage>
</organism>
<dbReference type="eggNOG" id="ENOG502QTCF">
    <property type="taxonomic scope" value="Eukaryota"/>
</dbReference>
<dbReference type="OrthoDB" id="5223508at2759"/>
<protein>
    <recommendedName>
        <fullName evidence="3">37S ribosomal protein PET123, mitochondrial</fullName>
    </recommendedName>
</protein>
<accession>A7TS85</accession>
<evidence type="ECO:0000313" key="1">
    <source>
        <dbReference type="EMBL" id="EDO14862.1"/>
    </source>
</evidence>
<dbReference type="OMA" id="VGYADNI"/>
<reference evidence="1 2" key="1">
    <citation type="journal article" date="2007" name="Proc. Natl. Acad. Sci. U.S.A.">
        <title>Independent sorting-out of thousands of duplicated gene pairs in two yeast species descended from a whole-genome duplication.</title>
        <authorList>
            <person name="Scannell D.R."/>
            <person name="Frank A.C."/>
            <person name="Conant G.C."/>
            <person name="Byrne K.P."/>
            <person name="Woolfit M."/>
            <person name="Wolfe K.H."/>
        </authorList>
    </citation>
    <scope>NUCLEOTIDE SEQUENCE [LARGE SCALE GENOMIC DNA]</scope>
    <source>
        <strain evidence="2">ATCC 22028 / DSM 70294 / BCRC 21397 / CBS 2163 / NBRC 10782 / NRRL Y-8283 / UCD 57-17</strain>
    </source>
</reference>
<dbReference type="RefSeq" id="XP_001642720.1">
    <property type="nucleotide sequence ID" value="XM_001642670.1"/>
</dbReference>
<dbReference type="InterPro" id="IPR058940">
    <property type="entry name" value="mS26_fungi"/>
</dbReference>
<dbReference type="GO" id="GO:0005763">
    <property type="term" value="C:mitochondrial small ribosomal subunit"/>
    <property type="evidence" value="ECO:0007669"/>
    <property type="project" value="EnsemblFungi"/>
</dbReference>
<keyword evidence="2" id="KW-1185">Reference proteome</keyword>
<sequence>MGKNIAKYGYKSGVLPVTRNILKKPTVNQTTLVEKANAPKKLGVNGVGYAEGVQHPRGSTRVQRPMEFIHVEKLIKKTVSKPKVEHDVSTPQRLAKHEKSELRRRYLAESFRKEEQRLISLEKLVKAKELALKEEHIRELKELEKSKTSDLTIPSLNRILNEPMMRERTEEEKEILAMKREYNNNLMEFKAKERRLQNLINLYHISNNFIVTEEKLLKEIEIAFSYEGSDRLRNSLGADFNKVRIRNENSIGDSLFGSVGGGSHVGLDTVKDYLSGELNEFSKQIDEKFIQDTEQKKIDVNTIL</sequence>